<feature type="transmembrane region" description="Helical" evidence="1">
    <location>
        <begin position="68"/>
        <end position="85"/>
    </location>
</feature>
<keyword evidence="3" id="KW-1185">Reference proteome</keyword>
<name>A0ABS8G653_9ALTE</name>
<protein>
    <submittedName>
        <fullName evidence="2">DUF3307 domain-containing protein</fullName>
    </submittedName>
</protein>
<evidence type="ECO:0000313" key="3">
    <source>
        <dbReference type="Proteomes" id="UP001520878"/>
    </source>
</evidence>
<feature type="transmembrane region" description="Helical" evidence="1">
    <location>
        <begin position="41"/>
        <end position="61"/>
    </location>
</feature>
<dbReference type="InterPro" id="IPR021737">
    <property type="entry name" value="Phage_phiKZ_Orf197"/>
</dbReference>
<keyword evidence="1" id="KW-0812">Transmembrane</keyword>
<reference evidence="2 3" key="1">
    <citation type="submission" date="2021-10" db="EMBL/GenBank/DDBJ databases">
        <title>Draft genome of Aestuariibacter halophilus JC2043.</title>
        <authorList>
            <person name="Emsley S.A."/>
            <person name="Pfannmuller K.M."/>
            <person name="Ushijima B."/>
            <person name="Saw J.H."/>
            <person name="Videau P."/>
        </authorList>
    </citation>
    <scope>NUCLEOTIDE SEQUENCE [LARGE SCALE GENOMIC DNA]</scope>
    <source>
        <strain evidence="2 3">JC2043</strain>
    </source>
</reference>
<keyword evidence="1" id="KW-1133">Transmembrane helix</keyword>
<gene>
    <name evidence="2" type="ORF">LJ739_07020</name>
</gene>
<dbReference type="RefSeq" id="WP_229158495.1">
    <property type="nucleotide sequence ID" value="NZ_JAJEWP010000001.1"/>
</dbReference>
<evidence type="ECO:0000256" key="1">
    <source>
        <dbReference type="SAM" id="Phobius"/>
    </source>
</evidence>
<feature type="transmembrane region" description="Helical" evidence="1">
    <location>
        <begin position="188"/>
        <end position="207"/>
    </location>
</feature>
<dbReference type="EMBL" id="JAJEWP010000001">
    <property type="protein sequence ID" value="MCC2615988.1"/>
    <property type="molecule type" value="Genomic_DNA"/>
</dbReference>
<proteinExistence type="predicted"/>
<organism evidence="2 3">
    <name type="scientific">Fluctibacter halophilus</name>
    <dbReference type="NCBI Taxonomy" id="226011"/>
    <lineage>
        <taxon>Bacteria</taxon>
        <taxon>Pseudomonadati</taxon>
        <taxon>Pseudomonadota</taxon>
        <taxon>Gammaproteobacteria</taxon>
        <taxon>Alteromonadales</taxon>
        <taxon>Alteromonadaceae</taxon>
        <taxon>Fluctibacter</taxon>
    </lineage>
</organism>
<evidence type="ECO:0000313" key="2">
    <source>
        <dbReference type="EMBL" id="MCC2615988.1"/>
    </source>
</evidence>
<feature type="transmembrane region" description="Helical" evidence="1">
    <location>
        <begin position="105"/>
        <end position="129"/>
    </location>
</feature>
<dbReference type="Pfam" id="PF11750">
    <property type="entry name" value="DUF3307"/>
    <property type="match status" value="1"/>
</dbReference>
<dbReference type="Proteomes" id="UP001520878">
    <property type="component" value="Unassembled WGS sequence"/>
</dbReference>
<feature type="transmembrane region" description="Helical" evidence="1">
    <location>
        <begin position="136"/>
        <end position="158"/>
    </location>
</feature>
<keyword evidence="1" id="KW-0472">Membrane</keyword>
<accession>A0ABS8G653</accession>
<comment type="caution">
    <text evidence="2">The sequence shown here is derived from an EMBL/GenBank/DDBJ whole genome shotgun (WGS) entry which is preliminary data.</text>
</comment>
<sequence length="256" mass="28842">MTDSVLLTGLILSHIIADFYLQPRSWIASRNTRHFRSPALVWHAGVHAALASVWLISYEVIQFGWDDVFPALVLALLIGVTHYVTDVIKSYLPDQTRYFLLDQAAHLLIILLVWLDFTQNYATLGAILADGLSVKTLVLLIAYLLILRPCAVMITLLLRQWDPQFSNDAETPYSLMAAGEHIGYLERVLVLTFLFTQQYAGIGFLLAAKSIFRFGDLRSKNDRKLTEYVMYGTLLSMVLTVMIGFTAMLLSGLPIR</sequence>
<feature type="transmembrane region" description="Helical" evidence="1">
    <location>
        <begin position="228"/>
        <end position="250"/>
    </location>
</feature>